<sequence>MPKVRVNDIELYYEVHGQGYPVVFLHGFVGTVNMWQPQVPVLSREYRFIIYDARGHGQSESPPSLSQYSADIVVEDLFQLLGTLGIEKAVVGGLSMGGYESLRFYLHHPQTVAALILMDTGPGYRNPARREEWNRRQEERANLLETQGIEAFAPGAPSYTPGGLLLKQNPVGLAYMARKVVAQHDSWVIENLGEIKVPTLVLVGEQDTPFLRAAEYMSKAIPGAQHMVIPEAGHAANLDNT</sequence>
<name>X1KYV5_9ZZZZ</name>
<dbReference type="PRINTS" id="PR00111">
    <property type="entry name" value="ABHYDROLASE"/>
</dbReference>
<dbReference type="SUPFAM" id="SSF53474">
    <property type="entry name" value="alpha/beta-Hydrolases"/>
    <property type="match status" value="1"/>
</dbReference>
<dbReference type="Gene3D" id="3.40.50.1820">
    <property type="entry name" value="alpha/beta hydrolase"/>
    <property type="match status" value="1"/>
</dbReference>
<protein>
    <recommendedName>
        <fullName evidence="1">AB hydrolase-1 domain-containing protein</fullName>
    </recommendedName>
</protein>
<comment type="caution">
    <text evidence="2">The sequence shown here is derived from an EMBL/GenBank/DDBJ whole genome shotgun (WGS) entry which is preliminary data.</text>
</comment>
<gene>
    <name evidence="2" type="ORF">S06H3_13044</name>
</gene>
<evidence type="ECO:0000259" key="1">
    <source>
        <dbReference type="Pfam" id="PF00561"/>
    </source>
</evidence>
<feature type="domain" description="AB hydrolase-1" evidence="1">
    <location>
        <begin position="20"/>
        <end position="143"/>
    </location>
</feature>
<dbReference type="PANTHER" id="PTHR43798">
    <property type="entry name" value="MONOACYLGLYCEROL LIPASE"/>
    <property type="match status" value="1"/>
</dbReference>
<dbReference type="Pfam" id="PF00561">
    <property type="entry name" value="Abhydrolase_1"/>
    <property type="match status" value="1"/>
</dbReference>
<dbReference type="AlphaFoldDB" id="X1KYV5"/>
<dbReference type="InterPro" id="IPR029058">
    <property type="entry name" value="AB_hydrolase_fold"/>
</dbReference>
<accession>X1KYV5</accession>
<dbReference type="EMBL" id="BARV01006367">
    <property type="protein sequence ID" value="GAI11888.1"/>
    <property type="molecule type" value="Genomic_DNA"/>
</dbReference>
<proteinExistence type="predicted"/>
<organism evidence="2">
    <name type="scientific">marine sediment metagenome</name>
    <dbReference type="NCBI Taxonomy" id="412755"/>
    <lineage>
        <taxon>unclassified sequences</taxon>
        <taxon>metagenomes</taxon>
        <taxon>ecological metagenomes</taxon>
    </lineage>
</organism>
<dbReference type="InterPro" id="IPR000073">
    <property type="entry name" value="AB_hydrolase_1"/>
</dbReference>
<dbReference type="InterPro" id="IPR050266">
    <property type="entry name" value="AB_hydrolase_sf"/>
</dbReference>
<reference evidence="2" key="1">
    <citation type="journal article" date="2014" name="Front. Microbiol.">
        <title>High frequency of phylogenetically diverse reductive dehalogenase-homologous genes in deep subseafloor sedimentary metagenomes.</title>
        <authorList>
            <person name="Kawai M."/>
            <person name="Futagami T."/>
            <person name="Toyoda A."/>
            <person name="Takaki Y."/>
            <person name="Nishi S."/>
            <person name="Hori S."/>
            <person name="Arai W."/>
            <person name="Tsubouchi T."/>
            <person name="Morono Y."/>
            <person name="Uchiyama I."/>
            <person name="Ito T."/>
            <person name="Fujiyama A."/>
            <person name="Inagaki F."/>
            <person name="Takami H."/>
        </authorList>
    </citation>
    <scope>NUCLEOTIDE SEQUENCE</scope>
    <source>
        <strain evidence="2">Expedition CK06-06</strain>
    </source>
</reference>
<evidence type="ECO:0000313" key="2">
    <source>
        <dbReference type="EMBL" id="GAI11888.1"/>
    </source>
</evidence>
<feature type="non-terminal residue" evidence="2">
    <location>
        <position position="241"/>
    </location>
</feature>